<proteinExistence type="predicted"/>
<protein>
    <submittedName>
        <fullName evidence="2">Succinyl-diaminopimelate desuccinylase</fullName>
    </submittedName>
</protein>
<feature type="compositionally biased region" description="Pro residues" evidence="1">
    <location>
        <begin position="180"/>
        <end position="195"/>
    </location>
</feature>
<evidence type="ECO:0000256" key="1">
    <source>
        <dbReference type="SAM" id="MobiDB-lite"/>
    </source>
</evidence>
<dbReference type="EMBL" id="JBEUSY010000091">
    <property type="protein sequence ID" value="KAL1245452.1"/>
    <property type="molecule type" value="Genomic_DNA"/>
</dbReference>
<sequence>MDAEEWVEKLEDFLRASGVPTMDHGAVGRHLLTDPVRRELFPPGQVRDDSFEELKKRLLNAYGPEESLAMLTDRFHALQQREGQSIQQFAQEVAELGRRAGTADPRRSSKAGHQDTPGGGRLPGEATAPRRRREDREVGDGREDGRHDKGNGQPGQKNGTAGTGSATTPQDRTRMLPLWQPGPPPARLPPAPDPNPASARHEQWTRGPPPFSDDRAPSWTCAVCSRSC</sequence>
<feature type="region of interest" description="Disordered" evidence="1">
    <location>
        <begin position="81"/>
        <end position="219"/>
    </location>
</feature>
<feature type="compositionally biased region" description="Polar residues" evidence="1">
    <location>
        <begin position="81"/>
        <end position="90"/>
    </location>
</feature>
<accession>A0ABR3KY63</accession>
<dbReference type="Proteomes" id="UP001558632">
    <property type="component" value="Unassembled WGS sequence"/>
</dbReference>
<name>A0ABR3KY63_TRISP</name>
<gene>
    <name evidence="2" type="ORF">TSPI_01246</name>
</gene>
<keyword evidence="3" id="KW-1185">Reference proteome</keyword>
<evidence type="ECO:0000313" key="2">
    <source>
        <dbReference type="EMBL" id="KAL1245452.1"/>
    </source>
</evidence>
<comment type="caution">
    <text evidence="2">The sequence shown here is derived from an EMBL/GenBank/DDBJ whole genome shotgun (WGS) entry which is preliminary data.</text>
</comment>
<feature type="compositionally biased region" description="Polar residues" evidence="1">
    <location>
        <begin position="154"/>
        <end position="170"/>
    </location>
</feature>
<evidence type="ECO:0000313" key="3">
    <source>
        <dbReference type="Proteomes" id="UP001558632"/>
    </source>
</evidence>
<reference evidence="2 3" key="1">
    <citation type="submission" date="2024-07" db="EMBL/GenBank/DDBJ databases">
        <title>Enhanced genomic and transcriptomic resources for Trichinella pseudospiralis and T. spiralis underpin the discovery of pronounced molecular differences between stages and species.</title>
        <authorList>
            <person name="Pasi K.K."/>
            <person name="La Rosa G."/>
            <person name="Gomez-Morales M.A."/>
            <person name="Tosini F."/>
            <person name="Sumanam S."/>
            <person name="Young N.D."/>
            <person name="Chang B.C."/>
            <person name="Robin G.B."/>
        </authorList>
    </citation>
    <scope>NUCLEOTIDE SEQUENCE [LARGE SCALE GENOMIC DNA]</scope>
    <source>
        <strain evidence="2">ISS534</strain>
    </source>
</reference>
<feature type="compositionally biased region" description="Basic and acidic residues" evidence="1">
    <location>
        <begin position="132"/>
        <end position="150"/>
    </location>
</feature>
<organism evidence="2 3">
    <name type="scientific">Trichinella spiralis</name>
    <name type="common">Trichina worm</name>
    <dbReference type="NCBI Taxonomy" id="6334"/>
    <lineage>
        <taxon>Eukaryota</taxon>
        <taxon>Metazoa</taxon>
        <taxon>Ecdysozoa</taxon>
        <taxon>Nematoda</taxon>
        <taxon>Enoplea</taxon>
        <taxon>Dorylaimia</taxon>
        <taxon>Trichinellida</taxon>
        <taxon>Trichinellidae</taxon>
        <taxon>Trichinella</taxon>
    </lineage>
</organism>